<comment type="caution">
    <text evidence="1">The sequence shown here is derived from an EMBL/GenBank/DDBJ whole genome shotgun (WGS) entry which is preliminary data.</text>
</comment>
<organism evidence="1 2">
    <name type="scientific">Candidatus Gallitreponema excrementavium</name>
    <dbReference type="NCBI Taxonomy" id="2840840"/>
    <lineage>
        <taxon>Bacteria</taxon>
        <taxon>Pseudomonadati</taxon>
        <taxon>Spirochaetota</taxon>
        <taxon>Spirochaetia</taxon>
        <taxon>Spirochaetales</taxon>
        <taxon>Candidatus Gallitreponema</taxon>
    </lineage>
</organism>
<proteinExistence type="predicted"/>
<reference evidence="1" key="1">
    <citation type="submission" date="2020-10" db="EMBL/GenBank/DDBJ databases">
        <authorList>
            <person name="Gilroy R."/>
        </authorList>
    </citation>
    <scope>NUCLEOTIDE SEQUENCE</scope>
    <source>
        <strain evidence="1">10532</strain>
    </source>
</reference>
<dbReference type="AlphaFoldDB" id="A0A9D9N2Z2"/>
<gene>
    <name evidence="1" type="ORF">IAA81_08455</name>
</gene>
<reference evidence="1" key="2">
    <citation type="journal article" date="2021" name="PeerJ">
        <title>Extensive microbial diversity within the chicken gut microbiome revealed by metagenomics and culture.</title>
        <authorList>
            <person name="Gilroy R."/>
            <person name="Ravi A."/>
            <person name="Getino M."/>
            <person name="Pursley I."/>
            <person name="Horton D.L."/>
            <person name="Alikhan N.F."/>
            <person name="Baker D."/>
            <person name="Gharbi K."/>
            <person name="Hall N."/>
            <person name="Watson M."/>
            <person name="Adriaenssens E.M."/>
            <person name="Foster-Nyarko E."/>
            <person name="Jarju S."/>
            <person name="Secka A."/>
            <person name="Antonio M."/>
            <person name="Oren A."/>
            <person name="Chaudhuri R.R."/>
            <person name="La Ragione R."/>
            <person name="Hildebrand F."/>
            <person name="Pallen M.J."/>
        </authorList>
    </citation>
    <scope>NUCLEOTIDE SEQUENCE</scope>
    <source>
        <strain evidence="1">10532</strain>
    </source>
</reference>
<name>A0A9D9N2Z2_9SPIR</name>
<evidence type="ECO:0000313" key="1">
    <source>
        <dbReference type="EMBL" id="MBO8458238.1"/>
    </source>
</evidence>
<dbReference type="PROSITE" id="PS51257">
    <property type="entry name" value="PROKAR_LIPOPROTEIN"/>
    <property type="match status" value="1"/>
</dbReference>
<evidence type="ECO:0000313" key="2">
    <source>
        <dbReference type="Proteomes" id="UP000823638"/>
    </source>
</evidence>
<sequence>MKKIFLLMFFLFIFVSCDEEGLIDEEIQVVRDTIDTMYAVSETHSEENIRELKLLLPSAVEILNKYSVQELPEENREIFQNLNLEFISASIILEDAGYYISDFVEME</sequence>
<protein>
    <submittedName>
        <fullName evidence="1">Uncharacterized protein</fullName>
    </submittedName>
</protein>
<dbReference type="Proteomes" id="UP000823638">
    <property type="component" value="Unassembled WGS sequence"/>
</dbReference>
<accession>A0A9D9N2Z2</accession>
<dbReference type="EMBL" id="JADIMM010000097">
    <property type="protein sequence ID" value="MBO8458238.1"/>
    <property type="molecule type" value="Genomic_DNA"/>
</dbReference>